<dbReference type="InterPro" id="IPR036967">
    <property type="entry name" value="Ribosomal_uS11_sf"/>
</dbReference>
<evidence type="ECO:0000256" key="1">
    <source>
        <dbReference type="ARBA" id="ARBA00022980"/>
    </source>
</evidence>
<dbReference type="GO" id="GO:0006412">
    <property type="term" value="P:translation"/>
    <property type="evidence" value="ECO:0007669"/>
    <property type="project" value="InterPro"/>
</dbReference>
<dbReference type="GO" id="GO:0005840">
    <property type="term" value="C:ribosome"/>
    <property type="evidence" value="ECO:0007669"/>
    <property type="project" value="UniProtKB-KW"/>
</dbReference>
<evidence type="ECO:0000313" key="5">
    <source>
        <dbReference type="Proteomes" id="UP000324222"/>
    </source>
</evidence>
<evidence type="ECO:0000256" key="3">
    <source>
        <dbReference type="SAM" id="SignalP"/>
    </source>
</evidence>
<proteinExistence type="predicted"/>
<name>A0A5B7G9K3_PORTR</name>
<dbReference type="GO" id="GO:0003735">
    <property type="term" value="F:structural constituent of ribosome"/>
    <property type="evidence" value="ECO:0007669"/>
    <property type="project" value="InterPro"/>
</dbReference>
<dbReference type="OrthoDB" id="1932324at2759"/>
<feature type="chain" id="PRO_5022923217" evidence="3">
    <location>
        <begin position="22"/>
        <end position="105"/>
    </location>
</feature>
<dbReference type="AlphaFoldDB" id="A0A5B7G9K3"/>
<organism evidence="4 5">
    <name type="scientific">Portunus trituberculatus</name>
    <name type="common">Swimming crab</name>
    <name type="synonym">Neptunus trituberculatus</name>
    <dbReference type="NCBI Taxonomy" id="210409"/>
    <lineage>
        <taxon>Eukaryota</taxon>
        <taxon>Metazoa</taxon>
        <taxon>Ecdysozoa</taxon>
        <taxon>Arthropoda</taxon>
        <taxon>Crustacea</taxon>
        <taxon>Multicrustacea</taxon>
        <taxon>Malacostraca</taxon>
        <taxon>Eumalacostraca</taxon>
        <taxon>Eucarida</taxon>
        <taxon>Decapoda</taxon>
        <taxon>Pleocyemata</taxon>
        <taxon>Brachyura</taxon>
        <taxon>Eubrachyura</taxon>
        <taxon>Portunoidea</taxon>
        <taxon>Portunidae</taxon>
        <taxon>Portuninae</taxon>
        <taxon>Portunus</taxon>
    </lineage>
</organism>
<gene>
    <name evidence="4" type="primary">MRPL18</name>
    <name evidence="4" type="ORF">E2C01_050918</name>
</gene>
<dbReference type="Proteomes" id="UP000324222">
    <property type="component" value="Unassembled WGS sequence"/>
</dbReference>
<feature type="signal peptide" evidence="3">
    <location>
        <begin position="1"/>
        <end position="21"/>
    </location>
</feature>
<comment type="caution">
    <text evidence="4">The sequence shown here is derived from an EMBL/GenBank/DDBJ whole genome shotgun (WGS) entry which is preliminary data.</text>
</comment>
<dbReference type="Gene3D" id="3.30.420.80">
    <property type="entry name" value="Ribosomal protein S11"/>
    <property type="match status" value="1"/>
</dbReference>
<keyword evidence="1 4" id="KW-0689">Ribosomal protein</keyword>
<dbReference type="GO" id="GO:1990904">
    <property type="term" value="C:ribonucleoprotein complex"/>
    <property type="evidence" value="ECO:0007669"/>
    <property type="project" value="UniProtKB-KW"/>
</dbReference>
<sequence length="105" mass="11546">MLARALAAALGRAALAPVCLCSIDSGQLLENPSFPLKDLSPSWVEGGVHSRVPVVSCVRGIKHGENDAINPNFVNRNPRNMEMLRLARKPEGWNLEASSCIYWYK</sequence>
<protein>
    <submittedName>
        <fullName evidence="4">39S ribosomal protein L18, mitochondrial</fullName>
    </submittedName>
</protein>
<keyword evidence="2" id="KW-0687">Ribonucleoprotein</keyword>
<keyword evidence="3" id="KW-0732">Signal</keyword>
<evidence type="ECO:0000256" key="2">
    <source>
        <dbReference type="ARBA" id="ARBA00023274"/>
    </source>
</evidence>
<evidence type="ECO:0000313" key="4">
    <source>
        <dbReference type="EMBL" id="MPC56950.1"/>
    </source>
</evidence>
<accession>A0A5B7G9K3</accession>
<reference evidence="4 5" key="1">
    <citation type="submission" date="2019-05" db="EMBL/GenBank/DDBJ databases">
        <title>Another draft genome of Portunus trituberculatus and its Hox gene families provides insights of decapod evolution.</title>
        <authorList>
            <person name="Jeong J.-H."/>
            <person name="Song I."/>
            <person name="Kim S."/>
            <person name="Choi T."/>
            <person name="Kim D."/>
            <person name="Ryu S."/>
            <person name="Kim W."/>
        </authorList>
    </citation>
    <scope>NUCLEOTIDE SEQUENCE [LARGE SCALE GENOMIC DNA]</scope>
    <source>
        <tissue evidence="4">Muscle</tissue>
    </source>
</reference>
<keyword evidence="5" id="KW-1185">Reference proteome</keyword>
<dbReference type="EMBL" id="VSRR010014376">
    <property type="protein sequence ID" value="MPC56950.1"/>
    <property type="molecule type" value="Genomic_DNA"/>
</dbReference>